<name>A0A8T3YJ35_9ARCH</name>
<sequence length="249" mass="28206">MAIVDFADSFRVYAGNFPTALSFSLLLVFVFPFMWLSNSFVSSGTMFISYGFLKAPVFNSLGLLALVLVFLFFYSALVCLMVLAVRRDLSSVKTDYYLREKIQKFAFKYFRFLAVFTLGSAIISSVLLELGLPVEVINIVLLVASSSFIFLPQTLVIDEEGLAASILSAWEYLLTHFWNYLLVVVFGIVAIFLVQVVEYLADYYLSGIGGFVSLILCLSVFVPFFEAMKTQIYMSRFDIIRSYESRLPR</sequence>
<keyword evidence="1" id="KW-1133">Transmembrane helix</keyword>
<accession>A0A8T3YJ35</accession>
<feature type="transmembrane region" description="Helical" evidence="1">
    <location>
        <begin position="203"/>
        <end position="225"/>
    </location>
</feature>
<organism evidence="2 3">
    <name type="scientific">Candidatus Iainarchaeum sp</name>
    <dbReference type="NCBI Taxonomy" id="3101447"/>
    <lineage>
        <taxon>Archaea</taxon>
        <taxon>Candidatus Iainarchaeota</taxon>
        <taxon>Candidatus Iainarchaeia</taxon>
        <taxon>Candidatus Iainarchaeales</taxon>
        <taxon>Candidatus Iainarchaeaceae</taxon>
        <taxon>Candidatus Iainarchaeum</taxon>
    </lineage>
</organism>
<keyword evidence="1" id="KW-0812">Transmembrane</keyword>
<evidence type="ECO:0000313" key="3">
    <source>
        <dbReference type="Proteomes" id="UP000732298"/>
    </source>
</evidence>
<dbReference type="Proteomes" id="UP000732298">
    <property type="component" value="Unassembled WGS sequence"/>
</dbReference>
<dbReference type="EMBL" id="JACQPB010000034">
    <property type="protein sequence ID" value="MBI4210534.1"/>
    <property type="molecule type" value="Genomic_DNA"/>
</dbReference>
<keyword evidence="1" id="KW-0472">Membrane</keyword>
<protein>
    <submittedName>
        <fullName evidence="2">Uncharacterized protein</fullName>
    </submittedName>
</protein>
<feature type="transmembrane region" description="Helical" evidence="1">
    <location>
        <begin position="136"/>
        <end position="157"/>
    </location>
</feature>
<proteinExistence type="predicted"/>
<feature type="transmembrane region" description="Helical" evidence="1">
    <location>
        <begin position="12"/>
        <end position="37"/>
    </location>
</feature>
<reference evidence="2" key="1">
    <citation type="submission" date="2020-07" db="EMBL/GenBank/DDBJ databases">
        <title>Huge and variable diversity of episymbiotic CPR bacteria and DPANN archaea in groundwater ecosystems.</title>
        <authorList>
            <person name="He C.Y."/>
            <person name="Keren R."/>
            <person name="Whittaker M."/>
            <person name="Farag I.F."/>
            <person name="Doudna J."/>
            <person name="Cate J.H.D."/>
            <person name="Banfield J.F."/>
        </authorList>
    </citation>
    <scope>NUCLEOTIDE SEQUENCE</scope>
    <source>
        <strain evidence="2">NC_groundwater_1296_Ag_S-0.2um_52_80</strain>
    </source>
</reference>
<evidence type="ECO:0000313" key="2">
    <source>
        <dbReference type="EMBL" id="MBI4210534.1"/>
    </source>
</evidence>
<gene>
    <name evidence="2" type="ORF">HY544_03450</name>
</gene>
<evidence type="ECO:0000256" key="1">
    <source>
        <dbReference type="SAM" id="Phobius"/>
    </source>
</evidence>
<feature type="transmembrane region" description="Helical" evidence="1">
    <location>
        <begin position="57"/>
        <end position="85"/>
    </location>
</feature>
<feature type="transmembrane region" description="Helical" evidence="1">
    <location>
        <begin position="177"/>
        <end position="197"/>
    </location>
</feature>
<dbReference type="AlphaFoldDB" id="A0A8T3YJ35"/>
<feature type="transmembrane region" description="Helical" evidence="1">
    <location>
        <begin position="106"/>
        <end position="130"/>
    </location>
</feature>
<comment type="caution">
    <text evidence="2">The sequence shown here is derived from an EMBL/GenBank/DDBJ whole genome shotgun (WGS) entry which is preliminary data.</text>
</comment>